<evidence type="ECO:0000256" key="3">
    <source>
        <dbReference type="ARBA" id="ARBA00022679"/>
    </source>
</evidence>
<organism evidence="8 9">
    <name type="scientific">Sessilibacter corallicola</name>
    <dbReference type="NCBI Taxonomy" id="2904075"/>
    <lineage>
        <taxon>Bacteria</taxon>
        <taxon>Pseudomonadati</taxon>
        <taxon>Pseudomonadota</taxon>
        <taxon>Gammaproteobacteria</taxon>
        <taxon>Cellvibrionales</taxon>
        <taxon>Cellvibrionaceae</taxon>
        <taxon>Sessilibacter</taxon>
    </lineage>
</organism>
<dbReference type="SUPFAM" id="SSF48576">
    <property type="entry name" value="Terpenoid synthases"/>
    <property type="match status" value="1"/>
</dbReference>
<dbReference type="InterPro" id="IPR000092">
    <property type="entry name" value="Polyprenyl_synt"/>
</dbReference>
<dbReference type="InterPro" id="IPR033749">
    <property type="entry name" value="Polyprenyl_synt_CS"/>
</dbReference>
<evidence type="ECO:0000313" key="8">
    <source>
        <dbReference type="EMBL" id="GAA6169985.1"/>
    </source>
</evidence>
<evidence type="ECO:0000256" key="1">
    <source>
        <dbReference type="ARBA" id="ARBA00001946"/>
    </source>
</evidence>
<comment type="caution">
    <text evidence="8">The sequence shown here is derived from an EMBL/GenBank/DDBJ whole genome shotgun (WGS) entry which is preliminary data.</text>
</comment>
<dbReference type="Gene3D" id="1.10.600.10">
    <property type="entry name" value="Farnesyl Diphosphate Synthase"/>
    <property type="match status" value="1"/>
</dbReference>
<dbReference type="CDD" id="cd00685">
    <property type="entry name" value="Trans_IPPS_HT"/>
    <property type="match status" value="1"/>
</dbReference>
<evidence type="ECO:0000256" key="5">
    <source>
        <dbReference type="ARBA" id="ARBA00022842"/>
    </source>
</evidence>
<keyword evidence="4" id="KW-0479">Metal-binding</keyword>
<keyword evidence="9" id="KW-1185">Reference proteome</keyword>
<dbReference type="NCBIfam" id="NF045485">
    <property type="entry name" value="FPPsyn"/>
    <property type="match status" value="1"/>
</dbReference>
<evidence type="ECO:0000256" key="6">
    <source>
        <dbReference type="ARBA" id="ARBA00023229"/>
    </source>
</evidence>
<proteinExistence type="inferred from homology"/>
<reference evidence="8 9" key="1">
    <citation type="submission" date="2024-04" db="EMBL/GenBank/DDBJ databases">
        <title>Draft genome sequence of Sessilibacter corallicola NBRC 116591.</title>
        <authorList>
            <person name="Miyakawa T."/>
            <person name="Kusuya Y."/>
            <person name="Miura T."/>
        </authorList>
    </citation>
    <scope>NUCLEOTIDE SEQUENCE [LARGE SCALE GENOMIC DNA]</scope>
    <source>
        <strain evidence="8 9">KU-00831-HH</strain>
    </source>
</reference>
<dbReference type="SFLD" id="SFLDS00005">
    <property type="entry name" value="Isoprenoid_Synthase_Type_I"/>
    <property type="match status" value="1"/>
</dbReference>
<dbReference type="SFLD" id="SFLDG01017">
    <property type="entry name" value="Polyprenyl_Transferase_Like"/>
    <property type="match status" value="1"/>
</dbReference>
<dbReference type="PANTHER" id="PTHR43281:SF1">
    <property type="entry name" value="FARNESYL DIPHOSPHATE SYNTHASE"/>
    <property type="match status" value="1"/>
</dbReference>
<evidence type="ECO:0000256" key="7">
    <source>
        <dbReference type="RuleBase" id="RU004466"/>
    </source>
</evidence>
<keyword evidence="3 7" id="KW-0808">Transferase</keyword>
<dbReference type="PROSITE" id="PS00723">
    <property type="entry name" value="POLYPRENYL_SYNTHASE_1"/>
    <property type="match status" value="1"/>
</dbReference>
<dbReference type="InterPro" id="IPR008949">
    <property type="entry name" value="Isoprenoid_synthase_dom_sf"/>
</dbReference>
<protein>
    <submittedName>
        <fullName evidence="8">(2E,6E)-farnesyl diphosphate synthase</fullName>
    </submittedName>
</protein>
<evidence type="ECO:0000256" key="4">
    <source>
        <dbReference type="ARBA" id="ARBA00022723"/>
    </source>
</evidence>
<dbReference type="RefSeq" id="WP_353304350.1">
    <property type="nucleotide sequence ID" value="NZ_BAABWN010000017.1"/>
</dbReference>
<dbReference type="InterPro" id="IPR053378">
    <property type="entry name" value="Prenyl_diphosphate_synthase"/>
</dbReference>
<sequence length="294" mass="32040">MFQQFLKQSRTRVELALDTWLPTLSSDTTQLTSAMRYSACGGGKRVRAILAYASAESLGREAAEELDAVAAALECIHAYSLIHDDLPSMDDDDLRRGRPSCHIAHGEAIAILAGDALQTQAFQILSDDQLTLESSIKIQLIKELSLASGAQGMVLGQAIDLSSVDQSLNQSDLENMHRCKTGALIRASIRMGAIVASANERQLTALTKYSELIGLAFQVQDDVLDVTSETDVLGKPKGADEAMNKPTFVSLLGLEQAQKFAKNLHHQALDSLSDFDYRADNLRHLSGYIVNRSY</sequence>
<dbReference type="Pfam" id="PF00348">
    <property type="entry name" value="polyprenyl_synt"/>
    <property type="match status" value="1"/>
</dbReference>
<dbReference type="Proteomes" id="UP001465153">
    <property type="component" value="Unassembled WGS sequence"/>
</dbReference>
<dbReference type="EMBL" id="BAABWN010000017">
    <property type="protein sequence ID" value="GAA6169985.1"/>
    <property type="molecule type" value="Genomic_DNA"/>
</dbReference>
<keyword evidence="6" id="KW-0414">Isoprene biosynthesis</keyword>
<dbReference type="PROSITE" id="PS00444">
    <property type="entry name" value="POLYPRENYL_SYNTHASE_2"/>
    <property type="match status" value="1"/>
</dbReference>
<comment type="similarity">
    <text evidence="2 7">Belongs to the FPP/GGPP synthase family.</text>
</comment>
<dbReference type="PANTHER" id="PTHR43281">
    <property type="entry name" value="FARNESYL DIPHOSPHATE SYNTHASE"/>
    <property type="match status" value="1"/>
</dbReference>
<accession>A0ABQ0AEA5</accession>
<name>A0ABQ0AEA5_9GAMM</name>
<comment type="cofactor">
    <cofactor evidence="1">
        <name>Mg(2+)</name>
        <dbReference type="ChEBI" id="CHEBI:18420"/>
    </cofactor>
</comment>
<evidence type="ECO:0000313" key="9">
    <source>
        <dbReference type="Proteomes" id="UP001465153"/>
    </source>
</evidence>
<evidence type="ECO:0000256" key="2">
    <source>
        <dbReference type="ARBA" id="ARBA00006706"/>
    </source>
</evidence>
<keyword evidence="5" id="KW-0460">Magnesium</keyword>
<gene>
    <name evidence="8" type="ORF">NBRC116591_37970</name>
</gene>